<organism evidence="10 11">
    <name type="scientific">Parvimonas micra</name>
    <dbReference type="NCBI Taxonomy" id="33033"/>
    <lineage>
        <taxon>Bacteria</taxon>
        <taxon>Bacillati</taxon>
        <taxon>Bacillota</taxon>
        <taxon>Tissierellia</taxon>
        <taxon>Tissierellales</taxon>
        <taxon>Peptoniphilaceae</taxon>
        <taxon>Parvimonas</taxon>
    </lineage>
</organism>
<evidence type="ECO:0000256" key="6">
    <source>
        <dbReference type="ARBA" id="ARBA00023136"/>
    </source>
</evidence>
<dbReference type="Pfam" id="PF00664">
    <property type="entry name" value="ABC_membrane"/>
    <property type="match status" value="1"/>
</dbReference>
<dbReference type="OrthoDB" id="95687at2"/>
<proteinExistence type="predicted"/>
<evidence type="ECO:0000256" key="7">
    <source>
        <dbReference type="SAM" id="Phobius"/>
    </source>
</evidence>
<dbReference type="GO" id="GO:0034040">
    <property type="term" value="F:ATPase-coupled lipid transmembrane transporter activity"/>
    <property type="evidence" value="ECO:0007669"/>
    <property type="project" value="TreeGrafter"/>
</dbReference>
<evidence type="ECO:0000256" key="1">
    <source>
        <dbReference type="ARBA" id="ARBA00004651"/>
    </source>
</evidence>
<dbReference type="SUPFAM" id="SSF52540">
    <property type="entry name" value="P-loop containing nucleoside triphosphate hydrolases"/>
    <property type="match status" value="1"/>
</dbReference>
<feature type="domain" description="ABC transporter" evidence="8">
    <location>
        <begin position="313"/>
        <end position="518"/>
    </location>
</feature>
<dbReference type="PANTHER" id="PTHR24221:SF654">
    <property type="entry name" value="ATP-BINDING CASSETTE SUB-FAMILY B MEMBER 6"/>
    <property type="match status" value="1"/>
</dbReference>
<dbReference type="GO" id="GO:0140359">
    <property type="term" value="F:ABC-type transporter activity"/>
    <property type="evidence" value="ECO:0007669"/>
    <property type="project" value="InterPro"/>
</dbReference>
<dbReference type="PROSITE" id="PS50929">
    <property type="entry name" value="ABC_TM1F"/>
    <property type="match status" value="1"/>
</dbReference>
<keyword evidence="4" id="KW-0067">ATP-binding</keyword>
<keyword evidence="11" id="KW-1185">Reference proteome</keyword>
<evidence type="ECO:0000256" key="4">
    <source>
        <dbReference type="ARBA" id="ARBA00022840"/>
    </source>
</evidence>
<dbReference type="InterPro" id="IPR011527">
    <property type="entry name" value="ABC1_TM_dom"/>
</dbReference>
<evidence type="ECO:0000256" key="2">
    <source>
        <dbReference type="ARBA" id="ARBA00022692"/>
    </source>
</evidence>
<dbReference type="PROSITE" id="PS50893">
    <property type="entry name" value="ABC_TRANSPORTER_2"/>
    <property type="match status" value="1"/>
</dbReference>
<name>A0A0B4S0W2_9FIRM</name>
<evidence type="ECO:0000256" key="5">
    <source>
        <dbReference type="ARBA" id="ARBA00022989"/>
    </source>
</evidence>
<keyword evidence="3" id="KW-0547">Nucleotide-binding</keyword>
<dbReference type="SUPFAM" id="SSF90123">
    <property type="entry name" value="ABC transporter transmembrane region"/>
    <property type="match status" value="1"/>
</dbReference>
<dbReference type="InterPro" id="IPR003439">
    <property type="entry name" value="ABC_transporter-like_ATP-bd"/>
</dbReference>
<evidence type="ECO:0000259" key="9">
    <source>
        <dbReference type="PROSITE" id="PS50929"/>
    </source>
</evidence>
<feature type="domain" description="ABC transmembrane type-1" evidence="9">
    <location>
        <begin position="13"/>
        <end position="294"/>
    </location>
</feature>
<accession>A0A0B4S0W2</accession>
<reference evidence="10 11" key="1">
    <citation type="submission" date="2014-10" db="EMBL/GenBank/DDBJ databases">
        <title>Complete genome sequence of Parvimonas micra KCOM 1535 (= ChDC B708).</title>
        <authorList>
            <person name="Kook J.-K."/>
            <person name="Park S.-N."/>
            <person name="Lim Y.K."/>
            <person name="Roh H."/>
        </authorList>
    </citation>
    <scope>NUCLEOTIDE SEQUENCE [LARGE SCALE GENOMIC DNA]</scope>
    <source>
        <strain evidence="11">KCOM 1535 / ChDC B708</strain>
    </source>
</reference>
<dbReference type="PANTHER" id="PTHR24221">
    <property type="entry name" value="ATP-BINDING CASSETTE SUB-FAMILY B"/>
    <property type="match status" value="1"/>
</dbReference>
<dbReference type="GO" id="GO:0005524">
    <property type="term" value="F:ATP binding"/>
    <property type="evidence" value="ECO:0007669"/>
    <property type="project" value="UniProtKB-KW"/>
</dbReference>
<dbReference type="InterPro" id="IPR027417">
    <property type="entry name" value="P-loop_NTPase"/>
</dbReference>
<dbReference type="RefSeq" id="WP_041953672.1">
    <property type="nucleotide sequence ID" value="NZ_CP009761.1"/>
</dbReference>
<dbReference type="KEGG" id="pmic:NW74_02390"/>
<dbReference type="InterPro" id="IPR039421">
    <property type="entry name" value="Type_1_exporter"/>
</dbReference>
<dbReference type="Gene3D" id="1.20.1560.10">
    <property type="entry name" value="ABC transporter type 1, transmembrane domain"/>
    <property type="match status" value="1"/>
</dbReference>
<keyword evidence="5 7" id="KW-1133">Transmembrane helix</keyword>
<dbReference type="InterPro" id="IPR036640">
    <property type="entry name" value="ABC1_TM_sf"/>
</dbReference>
<evidence type="ECO:0000313" key="10">
    <source>
        <dbReference type="EMBL" id="AIZ36281.1"/>
    </source>
</evidence>
<feature type="transmembrane region" description="Helical" evidence="7">
    <location>
        <begin position="51"/>
        <end position="68"/>
    </location>
</feature>
<feature type="transmembrane region" description="Helical" evidence="7">
    <location>
        <begin position="127"/>
        <end position="146"/>
    </location>
</feature>
<comment type="subcellular location">
    <subcellularLocation>
        <location evidence="1">Cell membrane</location>
        <topology evidence="1">Multi-pass membrane protein</topology>
    </subcellularLocation>
</comment>
<evidence type="ECO:0000256" key="3">
    <source>
        <dbReference type="ARBA" id="ARBA00022741"/>
    </source>
</evidence>
<dbReference type="PROSITE" id="PS00211">
    <property type="entry name" value="ABC_TRANSPORTER_1"/>
    <property type="match status" value="1"/>
</dbReference>
<feature type="transmembrane region" description="Helical" evidence="7">
    <location>
        <begin position="152"/>
        <end position="169"/>
    </location>
</feature>
<evidence type="ECO:0000259" key="8">
    <source>
        <dbReference type="PROSITE" id="PS50893"/>
    </source>
</evidence>
<evidence type="ECO:0008006" key="12">
    <source>
        <dbReference type="Google" id="ProtNLM"/>
    </source>
</evidence>
<dbReference type="SMART" id="SM00382">
    <property type="entry name" value="AAA"/>
    <property type="match status" value="1"/>
</dbReference>
<dbReference type="InterPro" id="IPR017871">
    <property type="entry name" value="ABC_transporter-like_CS"/>
</dbReference>
<dbReference type="AlphaFoldDB" id="A0A0B4S0W2"/>
<feature type="transmembrane region" description="Helical" evidence="7">
    <location>
        <begin position="12"/>
        <end position="31"/>
    </location>
</feature>
<dbReference type="Pfam" id="PF00005">
    <property type="entry name" value="ABC_tran"/>
    <property type="match status" value="1"/>
</dbReference>
<gene>
    <name evidence="10" type="ORF">NW74_02390</name>
</gene>
<sequence length="518" mass="59977">MIRYIFKNRFRLIILFFFYLSSAISGILLSFSMGNFVNSAMNFNIYDLFKYGIFCIIVLLSICIIDVFECRVRNKYLEHIIICLKRDIYDSIFNANNENLFKYSSSKYINLILNELNILRSDYFENIVLILGYSIKILLGSVVLLFYNYKLFIIMSLISVIHILVVPIFKKRVGIRKKQYVDNSQKQVLFCSEVIKGLDGIRINLSEHKFFNNIMKIEEDFEHSRYCTINNDQSIIAIIKFLGMSTQIFCMLVAAFFVAIGEISVGGIVMSTQILNYIFPSLNLLHSKVIIIKGVKYIFEDINNILNFNSKDVKLKNIPFGTIKFENVSVEMNKRILNSFNVEMNKGEKIAIVGESGSGKSTLCKILMQLVNYNGHILIDEIELKDISYNEVYKNIVYAPQKPFIYTSTLEENISMFQEYDEKYMEYLIKTLNLTSLSKKIINNDNVSGGEASRIAIARTLIRKFNVVIYDEPTSAVDPINSKMINDLIFSIENKIVIVITHNWDKNYLDKFDKIIKI</sequence>
<dbReference type="Proteomes" id="UP000031386">
    <property type="component" value="Chromosome"/>
</dbReference>
<dbReference type="CDD" id="cd03228">
    <property type="entry name" value="ABCC_MRP_Like"/>
    <property type="match status" value="1"/>
</dbReference>
<dbReference type="EMBL" id="CP009761">
    <property type="protein sequence ID" value="AIZ36281.1"/>
    <property type="molecule type" value="Genomic_DNA"/>
</dbReference>
<protein>
    <recommendedName>
        <fullName evidence="12">ABC transporter ATP-binding protein</fullName>
    </recommendedName>
</protein>
<feature type="transmembrane region" description="Helical" evidence="7">
    <location>
        <begin position="248"/>
        <end position="270"/>
    </location>
</feature>
<dbReference type="InterPro" id="IPR003593">
    <property type="entry name" value="AAA+_ATPase"/>
</dbReference>
<dbReference type="Gene3D" id="3.40.50.300">
    <property type="entry name" value="P-loop containing nucleotide triphosphate hydrolases"/>
    <property type="match status" value="1"/>
</dbReference>
<dbReference type="GO" id="GO:0005886">
    <property type="term" value="C:plasma membrane"/>
    <property type="evidence" value="ECO:0007669"/>
    <property type="project" value="UniProtKB-SubCell"/>
</dbReference>
<dbReference type="GO" id="GO:0016887">
    <property type="term" value="F:ATP hydrolysis activity"/>
    <property type="evidence" value="ECO:0007669"/>
    <property type="project" value="InterPro"/>
</dbReference>
<dbReference type="STRING" id="33033.NW74_02390"/>
<keyword evidence="6 7" id="KW-0472">Membrane</keyword>
<keyword evidence="2 7" id="KW-0812">Transmembrane</keyword>
<evidence type="ECO:0000313" key="11">
    <source>
        <dbReference type="Proteomes" id="UP000031386"/>
    </source>
</evidence>